<evidence type="ECO:0008006" key="3">
    <source>
        <dbReference type="Google" id="ProtNLM"/>
    </source>
</evidence>
<name>A0ABS0J6D2_9BACT</name>
<organism evidence="1 2">
    <name type="scientific">Nitratidesulfovibrio oxamicus</name>
    <dbReference type="NCBI Taxonomy" id="32016"/>
    <lineage>
        <taxon>Bacteria</taxon>
        <taxon>Pseudomonadati</taxon>
        <taxon>Thermodesulfobacteriota</taxon>
        <taxon>Desulfovibrionia</taxon>
        <taxon>Desulfovibrionales</taxon>
        <taxon>Desulfovibrionaceae</taxon>
        <taxon>Nitratidesulfovibrio</taxon>
    </lineage>
</organism>
<comment type="caution">
    <text evidence="1">The sequence shown here is derived from an EMBL/GenBank/DDBJ whole genome shotgun (WGS) entry which is preliminary data.</text>
</comment>
<dbReference type="EMBL" id="VRYY01000346">
    <property type="protein sequence ID" value="MBG3877692.1"/>
    <property type="molecule type" value="Genomic_DNA"/>
</dbReference>
<keyword evidence="2" id="KW-1185">Reference proteome</keyword>
<evidence type="ECO:0000313" key="2">
    <source>
        <dbReference type="Proteomes" id="UP001194469"/>
    </source>
</evidence>
<dbReference type="Proteomes" id="UP001194469">
    <property type="component" value="Unassembled WGS sequence"/>
</dbReference>
<evidence type="ECO:0000313" key="1">
    <source>
        <dbReference type="EMBL" id="MBG3877692.1"/>
    </source>
</evidence>
<sequence length="180" mass="19330">MSGSAGKDRFDTSGFVMRKQDVGDAGATMTVSRAGRRPPFTPEAERIVILGLPGSGRRQLAELVAQRFGMQAATPDDDAAHEVVTELCCRTGLVLAAPVSAVRDEHLRACLRDGARVFYMMTNPVRLAAELGLSGEAGEKFCREALELETLCMGVLHFLLPDGRTPEQLVVNVCENLGVA</sequence>
<proteinExistence type="predicted"/>
<dbReference type="SUPFAM" id="SSF52540">
    <property type="entry name" value="P-loop containing nucleoside triphosphate hydrolases"/>
    <property type="match status" value="1"/>
</dbReference>
<dbReference type="InterPro" id="IPR027417">
    <property type="entry name" value="P-loop_NTPase"/>
</dbReference>
<reference evidence="1 2" key="1">
    <citation type="submission" date="2019-08" db="EMBL/GenBank/DDBJ databases">
        <authorList>
            <person name="Luo N."/>
        </authorList>
    </citation>
    <scope>NUCLEOTIDE SEQUENCE [LARGE SCALE GENOMIC DNA]</scope>
    <source>
        <strain evidence="1 2">NCIMB 9442</strain>
    </source>
</reference>
<protein>
    <recommendedName>
        <fullName evidence="3">Shikimate kinase</fullName>
    </recommendedName>
</protein>
<gene>
    <name evidence="1" type="ORF">FVW20_11875</name>
</gene>
<accession>A0ABS0J6D2</accession>
<dbReference type="RefSeq" id="WP_196609784.1">
    <property type="nucleotide sequence ID" value="NZ_VRYY01000346.1"/>
</dbReference>